<proteinExistence type="predicted"/>
<dbReference type="OrthoDB" id="9812744at2"/>
<dbReference type="Pfam" id="PF12917">
    <property type="entry name" value="YfbR-like"/>
    <property type="match status" value="1"/>
</dbReference>
<reference evidence="2 3" key="1">
    <citation type="submission" date="2020-08" db="EMBL/GenBank/DDBJ databases">
        <title>The isolate Caproiciproducens sp. 7D4C2 produces n-caproate at mildly acidic conditions from hexoses: genome and rBOX comparison with related strains and chain-elongating bacteria.</title>
        <authorList>
            <person name="Esquivel-Elizondo S."/>
            <person name="Bagci C."/>
            <person name="Temovska M."/>
            <person name="Jeon B.S."/>
            <person name="Bessarab I."/>
            <person name="Williams R.B.H."/>
            <person name="Huson D.H."/>
            <person name="Angenent L.T."/>
        </authorList>
    </citation>
    <scope>NUCLEOTIDE SEQUENCE [LARGE SCALE GENOMIC DNA]</scope>
    <source>
        <strain evidence="2 3">7D4C2</strain>
    </source>
</reference>
<keyword evidence="1 2" id="KW-0378">Hydrolase</keyword>
<name>A0A7G8TG90_9FIRM</name>
<evidence type="ECO:0000313" key="3">
    <source>
        <dbReference type="Proteomes" id="UP000515909"/>
    </source>
</evidence>
<dbReference type="PANTHER" id="PTHR11845">
    <property type="entry name" value="5'-DEOXYNUCLEOTIDASE HDDC2"/>
    <property type="match status" value="1"/>
</dbReference>
<sequence length="196" mass="21907">MTVFHFFAVLSRMKNINRWGLMRNTRQENLCEHSFETAVIAHALAVLRNTRFGGSADPGRAAALALFHDSTEIITGDMPTPVKYFSPKIRSAYREVESVARDRLLGFLPEDLRDSYRPLLGAAESPEDRGLLPLVHAADKISAVIKCVEEKRMGNMEFSSAETALRDAVASLRLPEADCFMAEFLPSFSLTLDEQE</sequence>
<dbReference type="SUPFAM" id="SSF109604">
    <property type="entry name" value="HD-domain/PDEase-like"/>
    <property type="match status" value="1"/>
</dbReference>
<dbReference type="EMBL" id="CP060286">
    <property type="protein sequence ID" value="QNK42631.1"/>
    <property type="molecule type" value="Genomic_DNA"/>
</dbReference>
<dbReference type="RefSeq" id="WP_066646584.1">
    <property type="nucleotide sequence ID" value="NZ_CP060286.1"/>
</dbReference>
<accession>A0A7G8TG90</accession>
<gene>
    <name evidence="2" type="primary">yfbR</name>
    <name evidence="2" type="ORF">HCR03_13340</name>
</gene>
<dbReference type="Proteomes" id="UP000515909">
    <property type="component" value="Chromosome"/>
</dbReference>
<dbReference type="InterPro" id="IPR039356">
    <property type="entry name" value="YfbR/HDDC2"/>
</dbReference>
<dbReference type="AlphaFoldDB" id="A0A7G8TG90"/>
<dbReference type="EC" id="3.1.3.89" evidence="2"/>
<dbReference type="PANTHER" id="PTHR11845:SF13">
    <property type="entry name" value="5'-DEOXYNUCLEOTIDASE HDDC2"/>
    <property type="match status" value="1"/>
</dbReference>
<evidence type="ECO:0000256" key="1">
    <source>
        <dbReference type="ARBA" id="ARBA00022801"/>
    </source>
</evidence>
<dbReference type="GO" id="GO:0002953">
    <property type="term" value="F:5'-deoxynucleotidase activity"/>
    <property type="evidence" value="ECO:0007669"/>
    <property type="project" value="UniProtKB-EC"/>
</dbReference>
<dbReference type="NCBIfam" id="NF003009">
    <property type="entry name" value="PRK03826.1"/>
    <property type="match status" value="1"/>
</dbReference>
<evidence type="ECO:0000313" key="2">
    <source>
        <dbReference type="EMBL" id="QNK42631.1"/>
    </source>
</evidence>
<protein>
    <submittedName>
        <fullName evidence="2">5'-deoxynucleotidase</fullName>
        <ecNumber evidence="2">3.1.3.89</ecNumber>
    </submittedName>
</protein>
<dbReference type="KEGG" id="cfem:HCR03_13340"/>
<dbReference type="GO" id="GO:0005737">
    <property type="term" value="C:cytoplasm"/>
    <property type="evidence" value="ECO:0007669"/>
    <property type="project" value="TreeGrafter"/>
</dbReference>
<dbReference type="Gene3D" id="1.10.3210.10">
    <property type="entry name" value="Hypothetical protein af1432"/>
    <property type="match status" value="1"/>
</dbReference>
<organism evidence="2 3">
    <name type="scientific">Caproicibacter fermentans</name>
    <dbReference type="NCBI Taxonomy" id="2576756"/>
    <lineage>
        <taxon>Bacteria</taxon>
        <taxon>Bacillati</taxon>
        <taxon>Bacillota</taxon>
        <taxon>Clostridia</taxon>
        <taxon>Eubacteriales</taxon>
        <taxon>Acutalibacteraceae</taxon>
        <taxon>Caproicibacter</taxon>
    </lineage>
</organism>